<evidence type="ECO:0000313" key="2">
    <source>
        <dbReference type="EMBL" id="SPF35091.1"/>
    </source>
</evidence>
<name>A0A2U3K601_9BACT</name>
<evidence type="ECO:0000313" key="3">
    <source>
        <dbReference type="Proteomes" id="UP000238701"/>
    </source>
</evidence>
<reference evidence="3" key="1">
    <citation type="submission" date="2018-02" db="EMBL/GenBank/DDBJ databases">
        <authorList>
            <person name="Hausmann B."/>
        </authorList>
    </citation>
    <scope>NUCLEOTIDE SEQUENCE [LARGE SCALE GENOMIC DNA]</scope>
    <source>
        <strain evidence="3">Peat soil MAG SbA1</strain>
    </source>
</reference>
<sequence length="59" mass="6534">MGLHGFRSRRIVDLDRLRLEDVASGYWTLPFKQSSGQVSHYGSSPSSSARASRLRAGLL</sequence>
<organism evidence="2 3">
    <name type="scientific">Candidatus Sulfotelmatobacter kueseliae</name>
    <dbReference type="NCBI Taxonomy" id="2042962"/>
    <lineage>
        <taxon>Bacteria</taxon>
        <taxon>Pseudomonadati</taxon>
        <taxon>Acidobacteriota</taxon>
        <taxon>Terriglobia</taxon>
        <taxon>Terriglobales</taxon>
        <taxon>Candidatus Korobacteraceae</taxon>
        <taxon>Candidatus Sulfotelmatobacter</taxon>
    </lineage>
</organism>
<feature type="region of interest" description="Disordered" evidence="1">
    <location>
        <begin position="35"/>
        <end position="59"/>
    </location>
</feature>
<dbReference type="Proteomes" id="UP000238701">
    <property type="component" value="Unassembled WGS sequence"/>
</dbReference>
<gene>
    <name evidence="2" type="ORF">SBA1_1380007</name>
</gene>
<dbReference type="EMBL" id="OMOD01000044">
    <property type="protein sequence ID" value="SPF35091.1"/>
    <property type="molecule type" value="Genomic_DNA"/>
</dbReference>
<evidence type="ECO:0000256" key="1">
    <source>
        <dbReference type="SAM" id="MobiDB-lite"/>
    </source>
</evidence>
<protein>
    <submittedName>
        <fullName evidence="2">Uncharacterized protein</fullName>
    </submittedName>
</protein>
<dbReference type="AlphaFoldDB" id="A0A2U3K601"/>
<proteinExistence type="predicted"/>
<accession>A0A2U3K601</accession>